<feature type="transmembrane region" description="Helical" evidence="1">
    <location>
        <begin position="41"/>
        <end position="61"/>
    </location>
</feature>
<keyword evidence="1" id="KW-0812">Transmembrane</keyword>
<dbReference type="Proteomes" id="UP000663854">
    <property type="component" value="Unassembled WGS sequence"/>
</dbReference>
<keyword evidence="4" id="KW-1185">Reference proteome</keyword>
<proteinExistence type="predicted"/>
<reference evidence="3" key="1">
    <citation type="submission" date="2021-02" db="EMBL/GenBank/DDBJ databases">
        <authorList>
            <person name="Nowell W R."/>
        </authorList>
    </citation>
    <scope>NUCLEOTIDE SEQUENCE</scope>
</reference>
<keyword evidence="1" id="KW-0472">Membrane</keyword>
<keyword evidence="1" id="KW-1133">Transmembrane helix</keyword>
<protein>
    <submittedName>
        <fullName evidence="3">Uncharacterized protein</fullName>
    </submittedName>
</protein>
<evidence type="ECO:0000256" key="1">
    <source>
        <dbReference type="SAM" id="Phobius"/>
    </source>
</evidence>
<feature type="transmembrane region" description="Helical" evidence="1">
    <location>
        <begin position="104"/>
        <end position="125"/>
    </location>
</feature>
<evidence type="ECO:0000313" key="3">
    <source>
        <dbReference type="EMBL" id="CAF1315545.1"/>
    </source>
</evidence>
<dbReference type="Proteomes" id="UP000663870">
    <property type="component" value="Unassembled WGS sequence"/>
</dbReference>
<name>A0A815EIC5_9BILA</name>
<evidence type="ECO:0000313" key="2">
    <source>
        <dbReference type="EMBL" id="CAF1106671.1"/>
    </source>
</evidence>
<dbReference type="EMBL" id="CAJNOH010000699">
    <property type="protein sequence ID" value="CAF1106671.1"/>
    <property type="molecule type" value="Genomic_DNA"/>
</dbReference>
<comment type="caution">
    <text evidence="3">The sequence shown here is derived from an EMBL/GenBank/DDBJ whole genome shotgun (WGS) entry which is preliminary data.</text>
</comment>
<sequence length="174" mass="19841">MAQTEQELLSSITNHDEYNSLSSTMMLAKKRRQYYLRPMKLFIISSIGAELLFLLIGISFFSGFKDIFYKILWTLFFCGIGMGSIMGTLINIFITDRYFNYKAIFGSLILGLIVFGTCNILCFRLDHHFDYFGAIKYPIFFLSKGFLAGILGSLLNGYLLFSANGQKLLIKMGF</sequence>
<gene>
    <name evidence="3" type="ORF">JXQ802_LOCUS30259</name>
    <name evidence="2" type="ORF">PYM288_LOCUS19963</name>
</gene>
<accession>A0A815EIC5</accession>
<dbReference type="AlphaFoldDB" id="A0A815EIC5"/>
<feature type="transmembrane region" description="Helical" evidence="1">
    <location>
        <begin position="137"/>
        <end position="161"/>
    </location>
</feature>
<feature type="transmembrane region" description="Helical" evidence="1">
    <location>
        <begin position="67"/>
        <end position="92"/>
    </location>
</feature>
<evidence type="ECO:0000313" key="4">
    <source>
        <dbReference type="Proteomes" id="UP000663870"/>
    </source>
</evidence>
<dbReference type="EMBL" id="CAJNOL010001221">
    <property type="protein sequence ID" value="CAF1315545.1"/>
    <property type="molecule type" value="Genomic_DNA"/>
</dbReference>
<organism evidence="3 4">
    <name type="scientific">Rotaria sordida</name>
    <dbReference type="NCBI Taxonomy" id="392033"/>
    <lineage>
        <taxon>Eukaryota</taxon>
        <taxon>Metazoa</taxon>
        <taxon>Spiralia</taxon>
        <taxon>Gnathifera</taxon>
        <taxon>Rotifera</taxon>
        <taxon>Eurotatoria</taxon>
        <taxon>Bdelloidea</taxon>
        <taxon>Philodinida</taxon>
        <taxon>Philodinidae</taxon>
        <taxon>Rotaria</taxon>
    </lineage>
</organism>